<evidence type="ECO:0000256" key="1">
    <source>
        <dbReference type="SAM" id="Phobius"/>
    </source>
</evidence>
<proteinExistence type="predicted"/>
<protein>
    <submittedName>
        <fullName evidence="2">Uncharacterized protein</fullName>
    </submittedName>
</protein>
<evidence type="ECO:0000313" key="3">
    <source>
        <dbReference type="Proteomes" id="UP000006294"/>
    </source>
</evidence>
<keyword evidence="1" id="KW-1133">Transmembrane helix</keyword>
<dbReference type="STRING" id="698758.AXY_08690"/>
<keyword evidence="1" id="KW-0472">Membrane</keyword>
<feature type="transmembrane region" description="Helical" evidence="1">
    <location>
        <begin position="97"/>
        <end position="117"/>
    </location>
</feature>
<feature type="transmembrane region" description="Helical" evidence="1">
    <location>
        <begin position="53"/>
        <end position="69"/>
    </location>
</feature>
<dbReference type="Pfam" id="PF20563">
    <property type="entry name" value="DUF6773"/>
    <property type="match status" value="1"/>
</dbReference>
<name>K0J325_AMPXN</name>
<dbReference type="AlphaFoldDB" id="K0J325"/>
<organism evidence="2 3">
    <name type="scientific">Amphibacillus xylanus (strain ATCC 51415 / DSM 6626 / JCM 7361 / LMG 17667 / NBRC 15112 / Ep01)</name>
    <dbReference type="NCBI Taxonomy" id="698758"/>
    <lineage>
        <taxon>Bacteria</taxon>
        <taxon>Bacillati</taxon>
        <taxon>Bacillota</taxon>
        <taxon>Bacilli</taxon>
        <taxon>Bacillales</taxon>
        <taxon>Bacillaceae</taxon>
        <taxon>Amphibacillus</taxon>
    </lineage>
</organism>
<reference evidence="2 3" key="1">
    <citation type="submission" date="2011-01" db="EMBL/GenBank/DDBJ databases">
        <title>Whole genome sequence of Amphibacillus xylinus NBRC 15112.</title>
        <authorList>
            <person name="Nakazawa H."/>
            <person name="Katano Y."/>
            <person name="Nakamura S."/>
            <person name="Sasagawa M."/>
            <person name="Fukada J."/>
            <person name="Arai T."/>
            <person name="Sasakura N."/>
            <person name="Mochizuki D."/>
            <person name="Hosoyama A."/>
            <person name="Harada K."/>
            <person name="Horikawa H."/>
            <person name="Kato Y."/>
            <person name="Harada T."/>
            <person name="Sasaki K."/>
            <person name="Sekiguchi M."/>
            <person name="Hodoyama M."/>
            <person name="Nishiko R."/>
            <person name="Narita H."/>
            <person name="Hanamaki A."/>
            <person name="Hata C."/>
            <person name="Konno Y."/>
            <person name="Niimura Y."/>
            <person name="Yamazaki S."/>
            <person name="Fujita N."/>
        </authorList>
    </citation>
    <scope>NUCLEOTIDE SEQUENCE [LARGE SCALE GENOMIC DNA]</scope>
    <source>
        <strain evidence="3">ATCC 51415 / DSM 6626 / JCM 7361 / LMG 17667 / NBRC 15112 / Ep01</strain>
    </source>
</reference>
<dbReference type="eggNOG" id="ENOG5032WRN">
    <property type="taxonomic scope" value="Bacteria"/>
</dbReference>
<sequence length="180" mass="20571">MKMRLFKQTKVIDERIVNLKNKIYAEVFIIVTIICSLSSIVKYFFLDKGIEDIATELIILIFSSAYYTYRSMQLGIFSAEVEIHDATSKWPRRKKNLVGSIIGGVVIALIFGINSAVRYGDNLGQSIEYFFMVTFVSLMIYLPFLIITLVIGHDTLYKKSDDVVNKMMINSDSGDENEEH</sequence>
<keyword evidence="1" id="KW-0812">Transmembrane</keyword>
<dbReference type="EMBL" id="AP012050">
    <property type="protein sequence ID" value="BAM47001.1"/>
    <property type="molecule type" value="Genomic_DNA"/>
</dbReference>
<evidence type="ECO:0000313" key="2">
    <source>
        <dbReference type="EMBL" id="BAM47001.1"/>
    </source>
</evidence>
<feature type="transmembrane region" description="Helical" evidence="1">
    <location>
        <begin position="23"/>
        <end position="41"/>
    </location>
</feature>
<accession>K0J325</accession>
<dbReference type="KEGG" id="axl:AXY_08690"/>
<keyword evidence="3" id="KW-1185">Reference proteome</keyword>
<dbReference type="InterPro" id="IPR046664">
    <property type="entry name" value="DUF6773"/>
</dbReference>
<gene>
    <name evidence="2" type="ordered locus">AXY_08690</name>
</gene>
<feature type="transmembrane region" description="Helical" evidence="1">
    <location>
        <begin position="129"/>
        <end position="151"/>
    </location>
</feature>
<dbReference type="HOGENOM" id="CLU_1583687_0_0_9"/>
<dbReference type="Proteomes" id="UP000006294">
    <property type="component" value="Chromosome"/>
</dbReference>